<feature type="region of interest" description="Disordered" evidence="5">
    <location>
        <begin position="559"/>
        <end position="682"/>
    </location>
</feature>
<dbReference type="InterPro" id="IPR010482">
    <property type="entry name" value="TECPR1-like_DysF"/>
</dbReference>
<evidence type="ECO:0000256" key="5">
    <source>
        <dbReference type="SAM" id="MobiDB-lite"/>
    </source>
</evidence>
<feature type="compositionally biased region" description="Low complexity" evidence="5">
    <location>
        <begin position="571"/>
        <end position="580"/>
    </location>
</feature>
<keyword evidence="2" id="KW-0812">Transmembrane</keyword>
<feature type="region of interest" description="Disordered" evidence="5">
    <location>
        <begin position="184"/>
        <end position="245"/>
    </location>
</feature>
<dbReference type="EMBL" id="JANBVO010000022">
    <property type="protein sequence ID" value="KAJ9142367.1"/>
    <property type="molecule type" value="Genomic_DNA"/>
</dbReference>
<feature type="compositionally biased region" description="Basic and acidic residues" evidence="5">
    <location>
        <begin position="634"/>
        <end position="645"/>
    </location>
</feature>
<dbReference type="GO" id="GO:0012505">
    <property type="term" value="C:endomembrane system"/>
    <property type="evidence" value="ECO:0007669"/>
    <property type="project" value="UniProtKB-SubCell"/>
</dbReference>
<evidence type="ECO:0000256" key="4">
    <source>
        <dbReference type="ARBA" id="ARBA00023136"/>
    </source>
</evidence>
<feature type="region of interest" description="Disordered" evidence="5">
    <location>
        <begin position="15"/>
        <end position="41"/>
    </location>
</feature>
<dbReference type="Proteomes" id="UP001174694">
    <property type="component" value="Unassembled WGS sequence"/>
</dbReference>
<feature type="compositionally biased region" description="Basic and acidic residues" evidence="5">
    <location>
        <begin position="664"/>
        <end position="682"/>
    </location>
</feature>
<feature type="compositionally biased region" description="Low complexity" evidence="5">
    <location>
        <begin position="614"/>
        <end position="623"/>
    </location>
</feature>
<dbReference type="PANTHER" id="PTHR31679:SF2">
    <property type="entry name" value="PEROXISOMAL MEMBRANE PROTEIN PEX30-RELATED"/>
    <property type="match status" value="1"/>
</dbReference>
<proteinExistence type="predicted"/>
<dbReference type="GO" id="GO:0005778">
    <property type="term" value="C:peroxisomal membrane"/>
    <property type="evidence" value="ECO:0007669"/>
    <property type="project" value="TreeGrafter"/>
</dbReference>
<protein>
    <submittedName>
        <fullName evidence="7">Peroxisomal membrane protein PEX30</fullName>
    </submittedName>
</protein>
<name>A0AA38RBR2_9PEZI</name>
<feature type="compositionally biased region" description="Low complexity" evidence="5">
    <location>
        <begin position="233"/>
        <end position="244"/>
    </location>
</feature>
<evidence type="ECO:0000313" key="8">
    <source>
        <dbReference type="Proteomes" id="UP001174694"/>
    </source>
</evidence>
<organism evidence="7 8">
    <name type="scientific">Pleurostoma richardsiae</name>
    <dbReference type="NCBI Taxonomy" id="41990"/>
    <lineage>
        <taxon>Eukaryota</taxon>
        <taxon>Fungi</taxon>
        <taxon>Dikarya</taxon>
        <taxon>Ascomycota</taxon>
        <taxon>Pezizomycotina</taxon>
        <taxon>Sordariomycetes</taxon>
        <taxon>Sordariomycetidae</taxon>
        <taxon>Calosphaeriales</taxon>
        <taxon>Pleurostomataceae</taxon>
        <taxon>Pleurostoma</taxon>
    </lineage>
</organism>
<dbReference type="AlphaFoldDB" id="A0AA38RBR2"/>
<evidence type="ECO:0000256" key="2">
    <source>
        <dbReference type="ARBA" id="ARBA00022692"/>
    </source>
</evidence>
<keyword evidence="8" id="KW-1185">Reference proteome</keyword>
<dbReference type="PANTHER" id="PTHR31679">
    <property type="entry name" value="PEROXISOMAL MEMBRANE PROTEIN PEX30-RELATED"/>
    <property type="match status" value="1"/>
</dbReference>
<evidence type="ECO:0000256" key="3">
    <source>
        <dbReference type="ARBA" id="ARBA00022989"/>
    </source>
</evidence>
<accession>A0AA38RBR2</accession>
<dbReference type="SMART" id="SM00693">
    <property type="entry name" value="DysFN"/>
    <property type="match status" value="1"/>
</dbReference>
<evidence type="ECO:0000259" key="6">
    <source>
        <dbReference type="SMART" id="SM00693"/>
    </source>
</evidence>
<comment type="caution">
    <text evidence="7">The sequence shown here is derived from an EMBL/GenBank/DDBJ whole genome shotgun (WGS) entry which is preliminary data.</text>
</comment>
<keyword evidence="3" id="KW-1133">Transmembrane helix</keyword>
<dbReference type="GO" id="GO:0007031">
    <property type="term" value="P:peroxisome organization"/>
    <property type="evidence" value="ECO:0007669"/>
    <property type="project" value="UniProtKB-ARBA"/>
</dbReference>
<dbReference type="InterPro" id="IPR006614">
    <property type="entry name" value="Peroxin/Ferlin"/>
</dbReference>
<evidence type="ECO:0000313" key="7">
    <source>
        <dbReference type="EMBL" id="KAJ9142367.1"/>
    </source>
</evidence>
<keyword evidence="4" id="KW-0472">Membrane</keyword>
<dbReference type="InterPro" id="IPR052646">
    <property type="entry name" value="Peroxisomal_PEX28-32"/>
</dbReference>
<dbReference type="Pfam" id="PF06398">
    <property type="entry name" value="Pex24p"/>
    <property type="match status" value="1"/>
</dbReference>
<feature type="domain" description="Peroxin/Ferlin" evidence="6">
    <location>
        <begin position="419"/>
        <end position="488"/>
    </location>
</feature>
<comment type="subcellular location">
    <subcellularLocation>
        <location evidence="1">Endomembrane system</location>
        <topology evidence="1">Multi-pass membrane protein</topology>
    </subcellularLocation>
</comment>
<reference evidence="7" key="1">
    <citation type="submission" date="2022-07" db="EMBL/GenBank/DDBJ databases">
        <title>Fungi with potential for degradation of polypropylene.</title>
        <authorList>
            <person name="Gostincar C."/>
        </authorList>
    </citation>
    <scope>NUCLEOTIDE SEQUENCE</scope>
    <source>
        <strain evidence="7">EXF-13308</strain>
    </source>
</reference>
<evidence type="ECO:0000256" key="1">
    <source>
        <dbReference type="ARBA" id="ARBA00004127"/>
    </source>
</evidence>
<sequence>MAAFDTPWLSHMSIPRSQRGDSLVDSPSVPQPFSPSREASYDGAIPYAGPNPTYASFSPATLSSTTPSATSAAKRRSTVLVHQKSPLLLATPPQITRALAYSHPFLLPLNQLAGLLTWTTGDPWESFLVLVAFWATVLYGDVAIRYAGPVVLVLLLIVGMYGRRFSPLSSSGWSEPGLAGDGASAGGATLGKQTRGKNKASNKGADGGQGSNTSATAPGAAGAAGAGGGHQRTSSAATTEATSTRHQKTLDEIVQTLKEFTGRCNILLEPLLELTDFLSTQRTPTSATTRPALTTLFIRILLCTPFWVALTLPPWRIITTRRVVLVFGTVVLTWHARVIKAGRAILWRSATLRRLAALVTGLEIQVSANPPSRPPSEANAPVEAVAKSTENATTATMKNSQESELTKAIRRARGAHDAGVRFTFIIYENQRRWVGLGWTNSLFAYERPAWTDEHNNGVPPRDQFELPEVEDGSRMRWRWVEASRWKVDGVPDDAVKRTTTDEAGTEKEEWDYDGEGSRMGWVYYDNKWQNGRRGQDGWGRWTRRRKWYRDAELVEMEEAEEVVSASRGEDATPTPSSGSGPRPPSPTASTPYRAENMSMPNLSQGPTEKEDDSSSMLSSSSRSARVKAPSLRRRVTDSHRSRRASEVTSEDDAASLGTRTGLEIQKERDQWGIGDEARMGLE</sequence>
<gene>
    <name evidence="7" type="ORF">NKR23_g7190</name>
</gene>